<dbReference type="OrthoDB" id="300602at2759"/>
<organism evidence="2 3">
    <name type="scientific">Paramecium tetraurelia</name>
    <dbReference type="NCBI Taxonomy" id="5888"/>
    <lineage>
        <taxon>Eukaryota</taxon>
        <taxon>Sar</taxon>
        <taxon>Alveolata</taxon>
        <taxon>Ciliophora</taxon>
        <taxon>Intramacronucleata</taxon>
        <taxon>Oligohymenophorea</taxon>
        <taxon>Peniculida</taxon>
        <taxon>Parameciidae</taxon>
        <taxon>Paramecium</taxon>
    </lineage>
</organism>
<feature type="coiled-coil region" evidence="1">
    <location>
        <begin position="338"/>
        <end position="397"/>
    </location>
</feature>
<accession>A0EE76</accession>
<dbReference type="EMBL" id="CT868673">
    <property type="protein sequence ID" value="CAK93593.1"/>
    <property type="molecule type" value="Genomic_DNA"/>
</dbReference>
<evidence type="ECO:0000313" key="3">
    <source>
        <dbReference type="Proteomes" id="UP000000600"/>
    </source>
</evidence>
<dbReference type="RefSeq" id="XP_001460990.1">
    <property type="nucleotide sequence ID" value="XM_001460953.1"/>
</dbReference>
<dbReference type="KEGG" id="ptm:GSPATT00025937001"/>
<dbReference type="InParanoid" id="A0EE76"/>
<dbReference type="GeneID" id="5046775"/>
<gene>
    <name evidence="2" type="ORF">GSPATT00025937001</name>
</gene>
<dbReference type="OMA" id="YGASYHR"/>
<name>A0EE76_PARTE</name>
<reference evidence="2 3" key="1">
    <citation type="journal article" date="2006" name="Nature">
        <title>Global trends of whole-genome duplications revealed by the ciliate Paramecium tetraurelia.</title>
        <authorList>
            <consortium name="Genoscope"/>
            <person name="Aury J.-M."/>
            <person name="Jaillon O."/>
            <person name="Duret L."/>
            <person name="Noel B."/>
            <person name="Jubin C."/>
            <person name="Porcel B.M."/>
            <person name="Segurens B."/>
            <person name="Daubin V."/>
            <person name="Anthouard V."/>
            <person name="Aiach N."/>
            <person name="Arnaiz O."/>
            <person name="Billaut A."/>
            <person name="Beisson J."/>
            <person name="Blanc I."/>
            <person name="Bouhouche K."/>
            <person name="Camara F."/>
            <person name="Duharcourt S."/>
            <person name="Guigo R."/>
            <person name="Gogendeau D."/>
            <person name="Katinka M."/>
            <person name="Keller A.-M."/>
            <person name="Kissmehl R."/>
            <person name="Klotz C."/>
            <person name="Koll F."/>
            <person name="Le Moue A."/>
            <person name="Lepere C."/>
            <person name="Malinsky S."/>
            <person name="Nowacki M."/>
            <person name="Nowak J.K."/>
            <person name="Plattner H."/>
            <person name="Poulain J."/>
            <person name="Ruiz F."/>
            <person name="Serrano V."/>
            <person name="Zagulski M."/>
            <person name="Dessen P."/>
            <person name="Betermier M."/>
            <person name="Weissenbach J."/>
            <person name="Scarpelli C."/>
            <person name="Schachter V."/>
            <person name="Sperling L."/>
            <person name="Meyer E."/>
            <person name="Cohen J."/>
            <person name="Wincker P."/>
        </authorList>
    </citation>
    <scope>NUCLEOTIDE SEQUENCE [LARGE SCALE GENOMIC DNA]</scope>
    <source>
        <strain evidence="2 3">Stock d4-2</strain>
    </source>
</reference>
<keyword evidence="1" id="KW-0175">Coiled coil</keyword>
<dbReference type="HOGENOM" id="CLU_343710_0_0_1"/>
<proteinExistence type="predicted"/>
<dbReference type="Proteomes" id="UP000000600">
    <property type="component" value="Unassembled WGS sequence"/>
</dbReference>
<evidence type="ECO:0008006" key="4">
    <source>
        <dbReference type="Google" id="ProtNLM"/>
    </source>
</evidence>
<protein>
    <recommendedName>
        <fullName evidence="4">VHS domain-containing protein</fullName>
    </recommendedName>
</protein>
<feature type="coiled-coil region" evidence="1">
    <location>
        <begin position="176"/>
        <end position="203"/>
    </location>
</feature>
<sequence length="822" mass="97571">MMEQFISQLSDKKFRKELEELIEQNDEQTMDQLIQAMKKIMNEKYPPKECLFGLKIVKDCIEKFNDNFKFKVKQHLMDYIYQAAIYRIKDMDDARGATYFKNPEHDKTVEQYGASYHRLALDCIRVWSKWFPEFAVYEKNLIKENGYLPQINYFKPEEIQRYIPKAEATPTPLDEAQQIQMKAQELQQQLINLLNTNKDENNAVINDLATINAQVEDLLLLDVQNEFVEDFIMTYQDYQGGNLSYQQLRQQYIRNQKSQFQQEDPQIQNRSNVLTSKVQQLPQQIITSDTHPNINQSHVQPEKNEDKVMIENLKQIINQNDVAIETIKSVLQRQVQINEKASIENHQIQTENQKLNLEINSLKQKLFDEHQYYQDHLLELQQQVQHYQVQLEQTKQQQIITSQVRVGQQQQQERPMESQIVFQNLQEELENLRVERNLLLEQQKIYLEKSNQACSQLDFMNLKQKYDELDSKYFLLKQENQKLRQITLEYNNQQSANQSRNIDSVNREIDYQDEYQNQNFVFYNFKDPDLQSQALYIKPQSQITKVSQSRDVSQLIYPHKTASEYYRVHGKKQFRGIQIIRNQFQLQLNSTNIVNFKKASINQLAILFQSNKVEIKSRQQILYGNNQQEFISTTLSIKNKELKPVQVQIMNQHKNVWVNKDLKSVLLQSQQQIMYEFIREAKIQVHSQTQLSCSINFENFILYLPNFILTSLKFYSTEATSFKEIKQQFLGKVYKTQLLPIVCFDELKQLSQKGVLLNNWDQENDELITESKFGFKAVLLNQLEFYLELITTPCDEFLFRGFTSFDEDLLQFILNGLANLFS</sequence>
<keyword evidence="3" id="KW-1185">Reference proteome</keyword>
<dbReference type="AlphaFoldDB" id="A0EE76"/>
<evidence type="ECO:0000313" key="2">
    <source>
        <dbReference type="EMBL" id="CAK93593.1"/>
    </source>
</evidence>
<evidence type="ECO:0000256" key="1">
    <source>
        <dbReference type="SAM" id="Coils"/>
    </source>
</evidence>